<dbReference type="AlphaFoldDB" id="A0A8C9FQ87"/>
<feature type="domain" description="Immunoglobulin V-set" evidence="4">
    <location>
        <begin position="34"/>
        <end position="131"/>
    </location>
</feature>
<keyword evidence="6" id="KW-1185">Reference proteome</keyword>
<dbReference type="SUPFAM" id="SSF48726">
    <property type="entry name" value="Immunoglobulin"/>
    <property type="match status" value="1"/>
</dbReference>
<name>A0A8C9FQ87_PAVCR</name>
<evidence type="ECO:0000256" key="3">
    <source>
        <dbReference type="ARBA" id="ARBA00023319"/>
    </source>
</evidence>
<evidence type="ECO:0000256" key="1">
    <source>
        <dbReference type="ARBA" id="ARBA00022729"/>
    </source>
</evidence>
<evidence type="ECO:0000259" key="4">
    <source>
        <dbReference type="Pfam" id="PF07686"/>
    </source>
</evidence>
<dbReference type="Ensembl" id="ENSPSTT00000018766.1">
    <property type="protein sequence ID" value="ENSPSTP00000017904.1"/>
    <property type="gene ID" value="ENSPSTG00000012829.1"/>
</dbReference>
<dbReference type="Ensembl" id="ENSPSTT00000020762.1">
    <property type="protein sequence ID" value="ENSPSTP00000019811.1"/>
    <property type="gene ID" value="ENSPSTG00000014335.1"/>
</dbReference>
<dbReference type="PANTHER" id="PTHR16423:SF6">
    <property type="entry name" value="TRIGGERING RECEPTOR EXPRESSED ON MYELOID CELLS 2-RELATED"/>
    <property type="match status" value="1"/>
</dbReference>
<evidence type="ECO:0000256" key="2">
    <source>
        <dbReference type="ARBA" id="ARBA00023157"/>
    </source>
</evidence>
<dbReference type="PANTHER" id="PTHR16423">
    <property type="entry name" value="TREM-LIKE TRANSCRIPT PROTEIN"/>
    <property type="match status" value="1"/>
</dbReference>
<evidence type="ECO:0000313" key="5">
    <source>
        <dbReference type="Ensembl" id="ENSPSTP00000017904.1"/>
    </source>
</evidence>
<evidence type="ECO:0000313" key="6">
    <source>
        <dbReference type="Proteomes" id="UP000694428"/>
    </source>
</evidence>
<dbReference type="Proteomes" id="UP000694428">
    <property type="component" value="Unplaced"/>
</dbReference>
<dbReference type="InterPro" id="IPR013783">
    <property type="entry name" value="Ig-like_fold"/>
</dbReference>
<dbReference type="InterPro" id="IPR052314">
    <property type="entry name" value="Immune_rcpt_domain"/>
</dbReference>
<dbReference type="Gene3D" id="2.60.40.10">
    <property type="entry name" value="Immunoglobulins"/>
    <property type="match status" value="1"/>
</dbReference>
<keyword evidence="3" id="KW-0393">Immunoglobulin domain</keyword>
<accession>A0A8C9FQ87</accession>
<protein>
    <recommendedName>
        <fullName evidence="4">Immunoglobulin V-set domain-containing protein</fullName>
    </recommendedName>
</protein>
<proteinExistence type="predicted"/>
<reference evidence="5" key="1">
    <citation type="submission" date="2025-05" db="UniProtKB">
        <authorList>
            <consortium name="Ensembl"/>
        </authorList>
    </citation>
    <scope>IDENTIFICATION</scope>
</reference>
<sequence>MQEVAQEAVTTSGINFLLPFKGSHTAGEDTQVFLQAQGESFRANCSYDVHKHSREKKFWCKEQSEKYCPDLSVSFPLGERPGPDPALRHPAELSDSGGGWFSVVMTALRKEDSGTYQCGVWVETKQVLLQRIQMVVSPKGENVLRWLLVTAPGLPPLLQVLFVLMLASAPLLGVTHTTTGIAPSCLLS</sequence>
<keyword evidence="2" id="KW-1015">Disulfide bond</keyword>
<keyword evidence="1" id="KW-0732">Signal</keyword>
<dbReference type="GO" id="GO:0038023">
    <property type="term" value="F:signaling receptor activity"/>
    <property type="evidence" value="ECO:0007669"/>
    <property type="project" value="TreeGrafter"/>
</dbReference>
<organism evidence="5 6">
    <name type="scientific">Pavo cristatus</name>
    <name type="common">Indian peafowl</name>
    <name type="synonym">Blue peafowl</name>
    <dbReference type="NCBI Taxonomy" id="9049"/>
    <lineage>
        <taxon>Eukaryota</taxon>
        <taxon>Metazoa</taxon>
        <taxon>Chordata</taxon>
        <taxon>Craniata</taxon>
        <taxon>Vertebrata</taxon>
        <taxon>Euteleostomi</taxon>
        <taxon>Archelosauria</taxon>
        <taxon>Archosauria</taxon>
        <taxon>Dinosauria</taxon>
        <taxon>Saurischia</taxon>
        <taxon>Theropoda</taxon>
        <taxon>Coelurosauria</taxon>
        <taxon>Aves</taxon>
        <taxon>Neognathae</taxon>
        <taxon>Galloanserae</taxon>
        <taxon>Galliformes</taxon>
        <taxon>Phasianidae</taxon>
        <taxon>Phasianinae</taxon>
        <taxon>Pavo</taxon>
    </lineage>
</organism>
<dbReference type="Pfam" id="PF07686">
    <property type="entry name" value="V-set"/>
    <property type="match status" value="1"/>
</dbReference>
<dbReference type="GO" id="GO:0009986">
    <property type="term" value="C:cell surface"/>
    <property type="evidence" value="ECO:0007669"/>
    <property type="project" value="TreeGrafter"/>
</dbReference>
<dbReference type="InterPro" id="IPR013106">
    <property type="entry name" value="Ig_V-set"/>
</dbReference>
<dbReference type="InterPro" id="IPR036179">
    <property type="entry name" value="Ig-like_dom_sf"/>
</dbReference>